<evidence type="ECO:0000256" key="11">
    <source>
        <dbReference type="ARBA" id="ARBA00023286"/>
    </source>
</evidence>
<evidence type="ECO:0000313" key="20">
    <source>
        <dbReference type="Proteomes" id="UP001066276"/>
    </source>
</evidence>
<comment type="subcellular location">
    <subcellularLocation>
        <location evidence="1">Cell membrane</location>
        <topology evidence="1">Multi-pass membrane protein</topology>
    </subcellularLocation>
    <subcellularLocation>
        <location evidence="18">Membrane</location>
        <topology evidence="18">Multi-pass membrane protein</topology>
    </subcellularLocation>
</comment>
<keyword evidence="10" id="KW-0325">Glycoprotein</keyword>
<evidence type="ECO:0000256" key="13">
    <source>
        <dbReference type="ARBA" id="ARBA00036634"/>
    </source>
</evidence>
<keyword evidence="12 18" id="KW-0407">Ion channel</keyword>
<evidence type="ECO:0000256" key="18">
    <source>
        <dbReference type="RuleBase" id="RU000681"/>
    </source>
</evidence>
<keyword evidence="18" id="KW-0675">Receptor</keyword>
<feature type="disulfide bond" evidence="16">
    <location>
        <begin position="117"/>
        <end position="167"/>
    </location>
</feature>
<keyword evidence="20" id="KW-1185">Reference proteome</keyword>
<evidence type="ECO:0000256" key="16">
    <source>
        <dbReference type="PIRSR" id="PIRSR005713-2"/>
    </source>
</evidence>
<keyword evidence="8 14" id="KW-0472">Membrane</keyword>
<feature type="binding site" evidence="15">
    <location>
        <position position="188"/>
    </location>
    <ligand>
        <name>ATP</name>
        <dbReference type="ChEBI" id="CHEBI:30616"/>
        <note>ligand shared between two neighboring subunits of the homotrimer</note>
    </ligand>
</feature>
<comment type="similarity">
    <text evidence="2 14 18">Belongs to the P2X receptor family.</text>
</comment>
<name>A0AAV7U8P1_PLEWA</name>
<dbReference type="InterPro" id="IPR053792">
    <property type="entry name" value="P2X_RECEPTOR_CS"/>
</dbReference>
<dbReference type="GO" id="GO:0033198">
    <property type="term" value="P:response to ATP"/>
    <property type="evidence" value="ECO:0007669"/>
    <property type="project" value="InterPro"/>
</dbReference>
<dbReference type="Proteomes" id="UP001066276">
    <property type="component" value="Chromosome 3_1"/>
</dbReference>
<evidence type="ECO:0000256" key="5">
    <source>
        <dbReference type="ARBA" id="ARBA00022692"/>
    </source>
</evidence>
<feature type="disulfide bond" evidence="16">
    <location>
        <begin position="263"/>
        <end position="272"/>
    </location>
</feature>
<dbReference type="InterPro" id="IPR001429">
    <property type="entry name" value="P2X_purnocptor"/>
</dbReference>
<protein>
    <recommendedName>
        <fullName evidence="14 18">P2X purinoceptor</fullName>
    </recommendedName>
    <alternativeName>
        <fullName evidence="14">P2X purinoceptor 1</fullName>
    </alternativeName>
</protein>
<keyword evidence="15" id="KW-0547">Nucleotide-binding</keyword>
<sequence>MKHRIRAELADFFYEYDTPRMVLVRDKLVGITFRLVQLGVLIYILGWVFIYEKGYQSKGDLISSVNIKLKGIALIDVRDLGPQLLDAADYVFPPQGDSSFVVMTNFIVTPGQRQSTCADLPDSGLCNKDTDCIRGQSSRQGQGVMTGRCIPYNNNNKTKTCEVFAWCPVENDTYVPKPALLLNAENFTLLLKNSISFPEFSVTRRNLVESVTNKYLQSCLYHTKTDPLCPVFRLGYMVSESGQNFADLAYKGGTVGIIIHWECDLDWALKFCKPVYRFIGLDDTEHQVSKGFNFRYARYYIENDVSMRNLYKVFGIRFDVMVSGEAGKFDIIPTMTTIGSGIGIFGVATVVCDLLLLHIIPRRNYYKQKKFKCAQQESKEDSDLACNNFRKDNEANVKSESTSSIDE</sequence>
<evidence type="ECO:0000256" key="9">
    <source>
        <dbReference type="ARBA" id="ARBA00023157"/>
    </source>
</evidence>
<evidence type="ECO:0000256" key="3">
    <source>
        <dbReference type="ARBA" id="ARBA00022448"/>
    </source>
</evidence>
<dbReference type="Pfam" id="PF00864">
    <property type="entry name" value="P2X_receptor"/>
    <property type="match status" value="1"/>
</dbReference>
<dbReference type="Gene3D" id="1.10.287.940">
    <property type="entry name" value="atp-gated p2x4 ion channel"/>
    <property type="match status" value="1"/>
</dbReference>
<comment type="function">
    <text evidence="14">ATP-gated nonselective transmembrane cation channel permeable to potassium, sodium and with relatively high calcium permeability. Furthermore, CTP functions as a weak affinity agonist for P2RX1.</text>
</comment>
<dbReference type="GO" id="GO:0070588">
    <property type="term" value="P:calcium ion transmembrane transport"/>
    <property type="evidence" value="ECO:0007669"/>
    <property type="project" value="TreeGrafter"/>
</dbReference>
<keyword evidence="6 18" id="KW-1133">Transmembrane helix</keyword>
<feature type="binding site" evidence="15">
    <location>
        <begin position="293"/>
        <end position="295"/>
    </location>
    <ligand>
        <name>ATP</name>
        <dbReference type="ChEBI" id="CHEBI:30616"/>
        <note>ligand shared between two neighboring subunits of the homotrimer</note>
    </ligand>
</feature>
<dbReference type="Gene3D" id="2.60.490.10">
    <property type="entry name" value="atp-gated p2x4 ion channel domain"/>
    <property type="match status" value="1"/>
</dbReference>
<keyword evidence="3 14" id="KW-0813">Transport</keyword>
<evidence type="ECO:0000256" key="4">
    <source>
        <dbReference type="ARBA" id="ARBA00022475"/>
    </source>
</evidence>
<dbReference type="GO" id="GO:0098794">
    <property type="term" value="C:postsynapse"/>
    <property type="evidence" value="ECO:0007669"/>
    <property type="project" value="GOC"/>
</dbReference>
<keyword evidence="7 14" id="KW-0406">Ion transport</keyword>
<evidence type="ECO:0000256" key="1">
    <source>
        <dbReference type="ARBA" id="ARBA00004651"/>
    </source>
</evidence>
<evidence type="ECO:0000313" key="19">
    <source>
        <dbReference type="EMBL" id="KAJ1185298.1"/>
    </source>
</evidence>
<evidence type="ECO:0000256" key="6">
    <source>
        <dbReference type="ARBA" id="ARBA00022989"/>
    </source>
</evidence>
<dbReference type="InterPro" id="IPR027309">
    <property type="entry name" value="P2X_extracellular_dom_sf"/>
</dbReference>
<feature type="glycosylation site" description="N-linked (GlcNAc...) asparagine" evidence="17">
    <location>
        <position position="186"/>
    </location>
</feature>
<dbReference type="InterPro" id="IPR003044">
    <property type="entry name" value="P2X1_purnocptor"/>
</dbReference>
<evidence type="ECO:0000256" key="8">
    <source>
        <dbReference type="ARBA" id="ARBA00023136"/>
    </source>
</evidence>
<evidence type="ECO:0000256" key="12">
    <source>
        <dbReference type="ARBA" id="ARBA00023303"/>
    </source>
</evidence>
<dbReference type="GO" id="GO:0004931">
    <property type="term" value="F:extracellularly ATP-gated monoatomic cation channel activity"/>
    <property type="evidence" value="ECO:0007669"/>
    <property type="project" value="UniProtKB-UniRule"/>
</dbReference>
<dbReference type="PROSITE" id="PS01212">
    <property type="entry name" value="P2X_RECEPTOR"/>
    <property type="match status" value="1"/>
</dbReference>
<comment type="caution">
    <text evidence="19">The sequence shown here is derived from an EMBL/GenBank/DDBJ whole genome shotgun (WGS) entry which is preliminary data.</text>
</comment>
<evidence type="ECO:0000256" key="10">
    <source>
        <dbReference type="ARBA" id="ARBA00023180"/>
    </source>
</evidence>
<evidence type="ECO:0000256" key="7">
    <source>
        <dbReference type="ARBA" id="ARBA00023065"/>
    </source>
</evidence>
<dbReference type="GO" id="GO:0005886">
    <property type="term" value="C:plasma membrane"/>
    <property type="evidence" value="ECO:0007669"/>
    <property type="project" value="UniProtKB-SubCell"/>
</dbReference>
<comment type="catalytic activity">
    <reaction evidence="13">
        <text>Ca(2+)(in) = Ca(2+)(out)</text>
        <dbReference type="Rhea" id="RHEA:29671"/>
        <dbReference type="ChEBI" id="CHEBI:29108"/>
    </reaction>
</comment>
<dbReference type="AlphaFoldDB" id="A0AAV7U8P1"/>
<dbReference type="PANTHER" id="PTHR10125">
    <property type="entry name" value="P2X PURINOCEPTOR"/>
    <property type="match status" value="1"/>
</dbReference>
<dbReference type="GO" id="GO:0001614">
    <property type="term" value="F:purinergic nucleotide receptor activity"/>
    <property type="evidence" value="ECO:0007669"/>
    <property type="project" value="UniProtKB-UniRule"/>
</dbReference>
<feature type="binding site" evidence="15">
    <location>
        <begin position="68"/>
        <end position="70"/>
    </location>
    <ligand>
        <name>ATP</name>
        <dbReference type="ChEBI" id="CHEBI:30616"/>
        <note>ligand shared between two neighboring subunits of the homotrimer</note>
    </ligand>
</feature>
<comment type="subunit">
    <text evidence="14">Functional P2XRs are organized as homomeric and heteromeric trimers. Forms heterodimer with P2RX2. Forms heterodimer with P2RX4. Forms heterodimer with P2RX5.</text>
</comment>
<feature type="binding site" evidence="15">
    <location>
        <position position="312"/>
    </location>
    <ligand>
        <name>ATP</name>
        <dbReference type="ChEBI" id="CHEBI:30616"/>
        <note>ligand shared between two neighboring subunits of the homotrimer</note>
    </ligand>
</feature>
<keyword evidence="11 14" id="KW-1071">Ligand-gated ion channel</keyword>
<evidence type="ECO:0000256" key="2">
    <source>
        <dbReference type="ARBA" id="ARBA00009848"/>
    </source>
</evidence>
<dbReference type="PRINTS" id="PR01308">
    <property type="entry name" value="P2X1RECEPTOR"/>
</dbReference>
<keyword evidence="15" id="KW-0067">ATP-binding</keyword>
<evidence type="ECO:0000256" key="14">
    <source>
        <dbReference type="PIRNR" id="PIRNR005713"/>
    </source>
</evidence>
<evidence type="ECO:0000256" key="17">
    <source>
        <dbReference type="PIRSR" id="PIRSR005713-3"/>
    </source>
</evidence>
<dbReference type="PIRSF" id="PIRSF005713">
    <property type="entry name" value="P2X_purinoceptor"/>
    <property type="match status" value="1"/>
</dbReference>
<feature type="disulfide bond" evidence="16">
    <location>
        <begin position="132"/>
        <end position="161"/>
    </location>
</feature>
<comment type="function">
    <text evidence="18">Receptor for ATP that acts as a ligand-gated ion channel.</text>
</comment>
<dbReference type="PANTHER" id="PTHR10125:SF9">
    <property type="entry name" value="P2X PURINOCEPTOR 1"/>
    <property type="match status" value="1"/>
</dbReference>
<feature type="disulfide bond" evidence="16">
    <location>
        <begin position="126"/>
        <end position="149"/>
    </location>
</feature>
<gene>
    <name evidence="19" type="ORF">NDU88_002092</name>
</gene>
<keyword evidence="9 16" id="KW-1015">Disulfide bond</keyword>
<keyword evidence="4" id="KW-1003">Cell membrane</keyword>
<keyword evidence="5 18" id="KW-0812">Transmembrane</keyword>
<evidence type="ECO:0000256" key="15">
    <source>
        <dbReference type="PIRSR" id="PIRSR005713-1"/>
    </source>
</evidence>
<proteinExistence type="inferred from homology"/>
<dbReference type="GO" id="GO:0005524">
    <property type="term" value="F:ATP binding"/>
    <property type="evidence" value="ECO:0007669"/>
    <property type="project" value="UniProtKB-UniRule"/>
</dbReference>
<dbReference type="FunFam" id="2.60.490.10:FF:000001">
    <property type="entry name" value="P2X purinoceptor"/>
    <property type="match status" value="1"/>
</dbReference>
<dbReference type="InterPro" id="IPR059116">
    <property type="entry name" value="P2X_receptor"/>
</dbReference>
<reference evidence="19" key="1">
    <citation type="journal article" date="2022" name="bioRxiv">
        <title>Sequencing and chromosome-scale assembly of the giantPleurodeles waltlgenome.</title>
        <authorList>
            <person name="Brown T."/>
            <person name="Elewa A."/>
            <person name="Iarovenko S."/>
            <person name="Subramanian E."/>
            <person name="Araus A.J."/>
            <person name="Petzold A."/>
            <person name="Susuki M."/>
            <person name="Suzuki K.-i.T."/>
            <person name="Hayashi T."/>
            <person name="Toyoda A."/>
            <person name="Oliveira C."/>
            <person name="Osipova E."/>
            <person name="Leigh N.D."/>
            <person name="Simon A."/>
            <person name="Yun M.H."/>
        </authorList>
    </citation>
    <scope>NUCLEOTIDE SEQUENCE</scope>
    <source>
        <strain evidence="19">20211129_DDA</strain>
        <tissue evidence="19">Liver</tissue>
    </source>
</reference>
<dbReference type="NCBIfam" id="TIGR00863">
    <property type="entry name" value="P2X"/>
    <property type="match status" value="1"/>
</dbReference>
<accession>A0AAV7U8P1</accession>
<feature type="disulfide bond" evidence="16">
    <location>
        <begin position="219"/>
        <end position="229"/>
    </location>
</feature>
<dbReference type="EMBL" id="JANPWB010000005">
    <property type="protein sequence ID" value="KAJ1185298.1"/>
    <property type="molecule type" value="Genomic_DNA"/>
</dbReference>
<feature type="transmembrane region" description="Helical" evidence="18">
    <location>
        <begin position="338"/>
        <end position="360"/>
    </location>
</feature>
<feature type="transmembrane region" description="Helical" evidence="18">
    <location>
        <begin position="28"/>
        <end position="50"/>
    </location>
</feature>
<dbReference type="PRINTS" id="PR01307">
    <property type="entry name" value="P2XRECEPTOR"/>
</dbReference>
<organism evidence="19 20">
    <name type="scientific">Pleurodeles waltl</name>
    <name type="common">Iberian ribbed newt</name>
    <dbReference type="NCBI Taxonomy" id="8319"/>
    <lineage>
        <taxon>Eukaryota</taxon>
        <taxon>Metazoa</taxon>
        <taxon>Chordata</taxon>
        <taxon>Craniata</taxon>
        <taxon>Vertebrata</taxon>
        <taxon>Euteleostomi</taxon>
        <taxon>Amphibia</taxon>
        <taxon>Batrachia</taxon>
        <taxon>Caudata</taxon>
        <taxon>Salamandroidea</taxon>
        <taxon>Salamandridae</taxon>
        <taxon>Pleurodelinae</taxon>
        <taxon>Pleurodeles</taxon>
    </lineage>
</organism>